<dbReference type="GeneID" id="41542832"/>
<sequence>MSTLVTPPRCATPARSLPAAGGPLSTALVCGGAALLPWMVVLARTLPATAEVRNWSSAWVGLDAALAVGLAGTGLLLRRRDRRHVLAAAATSALLVMDAWFDVLTARAGVELLTAGLLAVCVELPLAGVCARIAVRGLPGRDARSLAGPHRLPVER</sequence>
<protein>
    <submittedName>
        <fullName evidence="2">Uncharacterized protein</fullName>
    </submittedName>
</protein>
<comment type="caution">
    <text evidence="2">The sequence shown here is derived from an EMBL/GenBank/DDBJ whole genome shotgun (WGS) entry which is preliminary data.</text>
</comment>
<feature type="transmembrane region" description="Helical" evidence="1">
    <location>
        <begin position="113"/>
        <end position="135"/>
    </location>
</feature>
<dbReference type="AlphaFoldDB" id="A0A4D4M291"/>
<proteinExistence type="predicted"/>
<dbReference type="Proteomes" id="UP000299211">
    <property type="component" value="Unassembled WGS sequence"/>
</dbReference>
<keyword evidence="1" id="KW-0472">Membrane</keyword>
<feature type="transmembrane region" description="Helical" evidence="1">
    <location>
        <begin position="24"/>
        <end position="46"/>
    </location>
</feature>
<evidence type="ECO:0000256" key="1">
    <source>
        <dbReference type="SAM" id="Phobius"/>
    </source>
</evidence>
<feature type="transmembrane region" description="Helical" evidence="1">
    <location>
        <begin position="84"/>
        <end position="101"/>
    </location>
</feature>
<reference evidence="3 4" key="1">
    <citation type="submission" date="2019-04" db="EMBL/GenBank/DDBJ databases">
        <title>Draft genome sequences of Streptomyces avermitilis ATCC 31267.</title>
        <authorList>
            <person name="Komaki H."/>
            <person name="Tamura T."/>
            <person name="Hosoyama A."/>
        </authorList>
    </citation>
    <scope>NUCLEOTIDE SEQUENCE [LARGE SCALE GENOMIC DNA]</scope>
    <source>
        <strain evidence="3 4">ATCC 31267</strain>
    </source>
</reference>
<evidence type="ECO:0000313" key="2">
    <source>
        <dbReference type="EMBL" id="GDY65938.1"/>
    </source>
</evidence>
<evidence type="ECO:0000313" key="4">
    <source>
        <dbReference type="Proteomes" id="UP000299211"/>
    </source>
</evidence>
<dbReference type="Proteomes" id="UP000302139">
    <property type="component" value="Unassembled WGS sequence"/>
</dbReference>
<accession>A0A4D4M291</accession>
<evidence type="ECO:0000313" key="5">
    <source>
        <dbReference type="Proteomes" id="UP000302139"/>
    </source>
</evidence>
<dbReference type="EMBL" id="BJHX01000001">
    <property type="protein sequence ID" value="GDY65938.1"/>
    <property type="molecule type" value="Genomic_DNA"/>
</dbReference>
<reference evidence="2 5" key="2">
    <citation type="submission" date="2019-04" db="EMBL/GenBank/DDBJ databases">
        <title>Draft genome sequences of Streptomyces avermitilis NBRC 14893.</title>
        <authorList>
            <person name="Komaki H."/>
            <person name="Tamura T."/>
            <person name="Hosoyama A."/>
        </authorList>
    </citation>
    <scope>NUCLEOTIDE SEQUENCE [LARGE SCALE GENOMIC DNA]</scope>
    <source>
        <strain evidence="2 5">NBRC 14893</strain>
    </source>
</reference>
<feature type="transmembrane region" description="Helical" evidence="1">
    <location>
        <begin position="58"/>
        <end position="77"/>
    </location>
</feature>
<dbReference type="EMBL" id="BJHY01000001">
    <property type="protein sequence ID" value="GDY73843.1"/>
    <property type="molecule type" value="Genomic_DNA"/>
</dbReference>
<keyword evidence="1" id="KW-1133">Transmembrane helix</keyword>
<dbReference type="STRING" id="33903.AQJ43_32810"/>
<dbReference type="RefSeq" id="WP_042493727.1">
    <property type="nucleotide sequence ID" value="NZ_BAABTN010000008.1"/>
</dbReference>
<keyword evidence="1" id="KW-0812">Transmembrane</keyword>
<name>A0A4D4M291_STRAX</name>
<gene>
    <name evidence="2" type="ORF">SAV14893_053310</name>
    <name evidence="3" type="ORF">SAV31267_033280</name>
</gene>
<dbReference type="NCBIfam" id="TIGR01167">
    <property type="entry name" value="LPXTG_anchor"/>
    <property type="match status" value="1"/>
</dbReference>
<evidence type="ECO:0000313" key="3">
    <source>
        <dbReference type="EMBL" id="GDY73843.1"/>
    </source>
</evidence>
<organism evidence="2 5">
    <name type="scientific">Streptomyces avermitilis</name>
    <dbReference type="NCBI Taxonomy" id="33903"/>
    <lineage>
        <taxon>Bacteria</taxon>
        <taxon>Bacillati</taxon>
        <taxon>Actinomycetota</taxon>
        <taxon>Actinomycetes</taxon>
        <taxon>Kitasatosporales</taxon>
        <taxon>Streptomycetaceae</taxon>
        <taxon>Streptomyces</taxon>
    </lineage>
</organism>